<reference evidence="1 2" key="1">
    <citation type="submission" date="2021-06" db="EMBL/GenBank/DDBJ databases">
        <title>Caerostris extrusa draft genome.</title>
        <authorList>
            <person name="Kono N."/>
            <person name="Arakawa K."/>
        </authorList>
    </citation>
    <scope>NUCLEOTIDE SEQUENCE [LARGE SCALE GENOMIC DNA]</scope>
</reference>
<dbReference type="EMBL" id="BPLR01002147">
    <property type="protein sequence ID" value="GIX70521.1"/>
    <property type="molecule type" value="Genomic_DNA"/>
</dbReference>
<evidence type="ECO:0000313" key="2">
    <source>
        <dbReference type="Proteomes" id="UP001054945"/>
    </source>
</evidence>
<protein>
    <submittedName>
        <fullName evidence="1">Uncharacterized protein</fullName>
    </submittedName>
</protein>
<gene>
    <name evidence="1" type="ORF">CEXT_321551</name>
</gene>
<accession>A0AAV4MEP9</accession>
<comment type="caution">
    <text evidence="1">The sequence shown here is derived from an EMBL/GenBank/DDBJ whole genome shotgun (WGS) entry which is preliminary data.</text>
</comment>
<name>A0AAV4MEP9_CAEEX</name>
<evidence type="ECO:0000313" key="1">
    <source>
        <dbReference type="EMBL" id="GIX70521.1"/>
    </source>
</evidence>
<dbReference type="Proteomes" id="UP001054945">
    <property type="component" value="Unassembled WGS sequence"/>
</dbReference>
<organism evidence="1 2">
    <name type="scientific">Caerostris extrusa</name>
    <name type="common">Bark spider</name>
    <name type="synonym">Caerostris bankana</name>
    <dbReference type="NCBI Taxonomy" id="172846"/>
    <lineage>
        <taxon>Eukaryota</taxon>
        <taxon>Metazoa</taxon>
        <taxon>Ecdysozoa</taxon>
        <taxon>Arthropoda</taxon>
        <taxon>Chelicerata</taxon>
        <taxon>Arachnida</taxon>
        <taxon>Araneae</taxon>
        <taxon>Araneomorphae</taxon>
        <taxon>Entelegynae</taxon>
        <taxon>Araneoidea</taxon>
        <taxon>Araneidae</taxon>
        <taxon>Caerostris</taxon>
    </lineage>
</organism>
<dbReference type="AlphaFoldDB" id="A0AAV4MEP9"/>
<sequence>MRNLPDKCFIIRMIEIIKVAYARTTVDISRTGATCQETEGHMPAWQKVRQARPGQVLSREASWVGSGGRNRGLFI</sequence>
<proteinExistence type="predicted"/>
<keyword evidence="2" id="KW-1185">Reference proteome</keyword>